<protein>
    <recommendedName>
        <fullName evidence="5">Strictosidine synthase conserved region domain-containing protein</fullName>
    </recommendedName>
</protein>
<name>A0A7M7JNY9_VARDE</name>
<organism evidence="6 7">
    <name type="scientific">Varroa destructor</name>
    <name type="common">Honeybee mite</name>
    <dbReference type="NCBI Taxonomy" id="109461"/>
    <lineage>
        <taxon>Eukaryota</taxon>
        <taxon>Metazoa</taxon>
        <taxon>Ecdysozoa</taxon>
        <taxon>Arthropoda</taxon>
        <taxon>Chelicerata</taxon>
        <taxon>Arachnida</taxon>
        <taxon>Acari</taxon>
        <taxon>Parasitiformes</taxon>
        <taxon>Mesostigmata</taxon>
        <taxon>Gamasina</taxon>
        <taxon>Dermanyssoidea</taxon>
        <taxon>Varroidae</taxon>
        <taxon>Varroa</taxon>
    </lineage>
</organism>
<dbReference type="OrthoDB" id="5307922at2759"/>
<evidence type="ECO:0000259" key="5">
    <source>
        <dbReference type="Pfam" id="PF03088"/>
    </source>
</evidence>
<dbReference type="InterPro" id="IPR011042">
    <property type="entry name" value="6-blade_b-propeller_TolB-like"/>
</dbReference>
<dbReference type="EnsemblMetazoa" id="XM_022799268">
    <property type="protein sequence ID" value="XP_022655003"/>
    <property type="gene ID" value="LOC111247831"/>
</dbReference>
<keyword evidence="7" id="KW-1185">Reference proteome</keyword>
<dbReference type="Pfam" id="PF03088">
    <property type="entry name" value="Str_synth"/>
    <property type="match status" value="1"/>
</dbReference>
<keyword evidence="4" id="KW-0732">Signal</keyword>
<dbReference type="Proteomes" id="UP000594260">
    <property type="component" value="Unplaced"/>
</dbReference>
<feature type="signal peptide" evidence="4">
    <location>
        <begin position="1"/>
        <end position="20"/>
    </location>
</feature>
<dbReference type="GeneID" id="111247831"/>
<dbReference type="InterPro" id="IPR018119">
    <property type="entry name" value="Strictosidine_synth_cons-reg"/>
</dbReference>
<dbReference type="OMA" id="KACATEN"/>
<feature type="chain" id="PRO_5033597020" description="Strictosidine synthase conserved region domain-containing protein" evidence="4">
    <location>
        <begin position="21"/>
        <end position="435"/>
    </location>
</feature>
<keyword evidence="2" id="KW-0597">Phosphoprotein</keyword>
<dbReference type="RefSeq" id="XP_022655001.1">
    <property type="nucleotide sequence ID" value="XM_022799266.1"/>
</dbReference>
<accession>A0A7M7JNY9</accession>
<comment type="similarity">
    <text evidence="1">Belongs to the strictosidine synthase family.</text>
</comment>
<dbReference type="GO" id="GO:0012505">
    <property type="term" value="C:endomembrane system"/>
    <property type="evidence" value="ECO:0007669"/>
    <property type="project" value="TreeGrafter"/>
</dbReference>
<dbReference type="KEGG" id="vde:111247831"/>
<dbReference type="RefSeq" id="XP_022655003.1">
    <property type="nucleotide sequence ID" value="XM_022799268.1"/>
</dbReference>
<evidence type="ECO:0000256" key="2">
    <source>
        <dbReference type="ARBA" id="ARBA00022553"/>
    </source>
</evidence>
<sequence length="435" mass="48423">MRLLSIIVAITAKCAIVARAKLFDVHRNPDYTSGCNVRFEEPLKSDTAFFNQFIDGASCLTDNFLQKGEEANPYDLQLPYIPVTGNVDDQLTAYFPEIVGPESIAVVEEKDLAYTGADDGWIYKIDLLTMKAIKLATACNATGVTECRPQGIRATSDNKLYFADSAGLCLYDIATDNVTVLVPRLSKVNGKAIMLPNDLDVNEDTKMIYMSDSSTKYSNTNILRGTLLHDNHGRVLAYSIETNRVSVLVDGLSFPNGIQLSHDKKTLLVNEMNRRRILQVTLDGASKGNYTVFTPSMPGEPDNIRAASNNSYWVAINLARNGSEKVLFDYLSNKACATENFVKMNNLVAEYLRLVAQTTHRVDYIDVADRLSSYEFVSEMASHQGSFLLIDADGKITKRYASNRFDFFSNPVEYKKQLLIGNDRNPYIVVVEGLV</sequence>
<evidence type="ECO:0000313" key="6">
    <source>
        <dbReference type="EnsemblMetazoa" id="XP_022655003"/>
    </source>
</evidence>
<evidence type="ECO:0000256" key="1">
    <source>
        <dbReference type="ARBA" id="ARBA00009191"/>
    </source>
</evidence>
<dbReference type="AlphaFoldDB" id="A0A7M7JNY9"/>
<dbReference type="SUPFAM" id="SSF63829">
    <property type="entry name" value="Calcium-dependent phosphotriesterase"/>
    <property type="match status" value="1"/>
</dbReference>
<dbReference type="InParanoid" id="A0A7M7JNY9"/>
<evidence type="ECO:0000313" key="7">
    <source>
        <dbReference type="Proteomes" id="UP000594260"/>
    </source>
</evidence>
<dbReference type="PANTHER" id="PTHR10426:SF88">
    <property type="entry name" value="ADIPOCYTE PLASMA MEMBRANE-ASSOCIATED PROTEIN HEMOMUCIN-RELATED"/>
    <property type="match status" value="1"/>
</dbReference>
<feature type="domain" description="Strictosidine synthase conserved region" evidence="5">
    <location>
        <begin position="197"/>
        <end position="279"/>
    </location>
</feature>
<dbReference type="EnsemblMetazoa" id="XM_022799266">
    <property type="protein sequence ID" value="XP_022655001"/>
    <property type="gene ID" value="LOC111247831"/>
</dbReference>
<dbReference type="PANTHER" id="PTHR10426">
    <property type="entry name" value="STRICTOSIDINE SYNTHASE-RELATED"/>
    <property type="match status" value="1"/>
</dbReference>
<proteinExistence type="inferred from homology"/>
<keyword evidence="3" id="KW-0325">Glycoprotein</keyword>
<dbReference type="GO" id="GO:0016787">
    <property type="term" value="F:hydrolase activity"/>
    <property type="evidence" value="ECO:0007669"/>
    <property type="project" value="TreeGrafter"/>
</dbReference>
<reference evidence="6" key="1">
    <citation type="submission" date="2021-01" db="UniProtKB">
        <authorList>
            <consortium name="EnsemblMetazoa"/>
        </authorList>
    </citation>
    <scope>IDENTIFICATION</scope>
</reference>
<evidence type="ECO:0000256" key="3">
    <source>
        <dbReference type="ARBA" id="ARBA00023180"/>
    </source>
</evidence>
<evidence type="ECO:0000256" key="4">
    <source>
        <dbReference type="SAM" id="SignalP"/>
    </source>
</evidence>
<dbReference type="Gene3D" id="2.120.10.30">
    <property type="entry name" value="TolB, C-terminal domain"/>
    <property type="match status" value="1"/>
</dbReference>